<proteinExistence type="predicted"/>
<evidence type="ECO:0000313" key="2">
    <source>
        <dbReference type="EMBL" id="PKY56355.1"/>
    </source>
</evidence>
<dbReference type="VEuPathDB" id="FungiDB:RhiirFUN_026847"/>
<evidence type="ECO:0000313" key="3">
    <source>
        <dbReference type="Proteomes" id="UP000234323"/>
    </source>
</evidence>
<comment type="caution">
    <text evidence="2">The sequence shown here is derived from an EMBL/GenBank/DDBJ whole genome shotgun (WGS) entry which is preliminary data.</text>
</comment>
<dbReference type="EMBL" id="LLXI01002154">
    <property type="protein sequence ID" value="PKY56355.1"/>
    <property type="molecule type" value="Genomic_DNA"/>
</dbReference>
<gene>
    <name evidence="2" type="ORF">RhiirA4_428191</name>
</gene>
<accession>A0A2I1HBZ1</accession>
<keyword evidence="3" id="KW-1185">Reference proteome</keyword>
<sequence>MSNHRHACGGHFNNIYRAITIASSKDNVMDASASPSNTKVTHANLLHAQWSSKYTKKMVSYRTGRSYNVSYSARNLDILQVSGHRHIYSKRLTNFQESLSSNSKTAKLQNERYERSQRRVFKKYMPSTGGDLTFTDKLRIHRHKKFVSSNIRDVRYPIKHLQYSKAREIPWQKDYNFLLPYDGLIPTVAPYNPTPKGFISVKYRNIIPPDPIYYTDGSFIVPGSTRWFTYMNNLEKRTRLQSAEKEAARSKKQEIFDHGSTEKHHDLRQTMKRRLTELTNFYHEGLSIYHNDLIHHANEPPKWYEGYLDELYTTTNENYGEFMRRYGNKRNHYRQDVQKHLNTKKGHITDDTRRVEHRPNKRDCPFYNSIGNASDPSPLKKLRYGDERPYTLLIKGRVLTA</sequence>
<evidence type="ECO:0000259" key="1">
    <source>
        <dbReference type="Pfam" id="PF26638"/>
    </source>
</evidence>
<organism evidence="2 3">
    <name type="scientific">Rhizophagus irregularis</name>
    <dbReference type="NCBI Taxonomy" id="588596"/>
    <lineage>
        <taxon>Eukaryota</taxon>
        <taxon>Fungi</taxon>
        <taxon>Fungi incertae sedis</taxon>
        <taxon>Mucoromycota</taxon>
        <taxon>Glomeromycotina</taxon>
        <taxon>Glomeromycetes</taxon>
        <taxon>Glomerales</taxon>
        <taxon>Glomeraceae</taxon>
        <taxon>Rhizophagus</taxon>
    </lineage>
</organism>
<dbReference type="Proteomes" id="UP000234323">
    <property type="component" value="Unassembled WGS sequence"/>
</dbReference>
<feature type="domain" description="DUF8211" evidence="1">
    <location>
        <begin position="42"/>
        <end position="178"/>
    </location>
</feature>
<dbReference type="VEuPathDB" id="FungiDB:FUN_020347"/>
<name>A0A2I1HBZ1_9GLOM</name>
<reference evidence="2 3" key="1">
    <citation type="submission" date="2015-10" db="EMBL/GenBank/DDBJ databases">
        <title>Genome analyses suggest a sexual origin of heterokaryosis in a supposedly ancient asexual fungus.</title>
        <authorList>
            <person name="Ropars J."/>
            <person name="Sedzielewska K."/>
            <person name="Noel J."/>
            <person name="Charron P."/>
            <person name="Farinelli L."/>
            <person name="Marton T."/>
            <person name="Kruger M."/>
            <person name="Pelin A."/>
            <person name="Brachmann A."/>
            <person name="Corradi N."/>
        </authorList>
    </citation>
    <scope>NUCLEOTIDE SEQUENCE [LARGE SCALE GENOMIC DNA]</scope>
    <source>
        <strain evidence="2 3">A4</strain>
    </source>
</reference>
<protein>
    <recommendedName>
        <fullName evidence="1">DUF8211 domain-containing protein</fullName>
    </recommendedName>
</protein>
<dbReference type="AlphaFoldDB" id="A0A2I1HBZ1"/>
<dbReference type="Pfam" id="PF26638">
    <property type="entry name" value="DUF8211"/>
    <property type="match status" value="1"/>
</dbReference>
<dbReference type="InterPro" id="IPR058524">
    <property type="entry name" value="DUF8211"/>
</dbReference>